<proteinExistence type="predicted"/>
<protein>
    <submittedName>
        <fullName evidence="1">Uncharacterized protein</fullName>
    </submittedName>
</protein>
<sequence length="152" mass="17338">MSDIVADIQYVLVDHFKIDAVYIPYGYQTPSFPSLRWPTGPRMETKYYLYYRYDIWRFTLFWTLILYGAVHAVAGLWAALMNRRLKSGLIIAVYLFIGGIEAFISGSIIGAILGLIYSAGSFTMSTWIPFIWAVVQILTMIMISYSMSAVVM</sequence>
<accession>A0ACC3TVH7</accession>
<reference evidence="2" key="1">
    <citation type="journal article" date="2024" name="Front. Bioeng. Biotechnol.">
        <title>Genome-scale model development and genomic sequencing of the oleaginous clade Lipomyces.</title>
        <authorList>
            <person name="Czajka J.J."/>
            <person name="Han Y."/>
            <person name="Kim J."/>
            <person name="Mondo S.J."/>
            <person name="Hofstad B.A."/>
            <person name="Robles A."/>
            <person name="Haridas S."/>
            <person name="Riley R."/>
            <person name="LaButti K."/>
            <person name="Pangilinan J."/>
            <person name="Andreopoulos W."/>
            <person name="Lipzen A."/>
            <person name="Yan J."/>
            <person name="Wang M."/>
            <person name="Ng V."/>
            <person name="Grigoriev I.V."/>
            <person name="Spatafora J.W."/>
            <person name="Magnuson J.K."/>
            <person name="Baker S.E."/>
            <person name="Pomraning K.R."/>
        </authorList>
    </citation>
    <scope>NUCLEOTIDE SEQUENCE [LARGE SCALE GENOMIC DNA]</scope>
    <source>
        <strain evidence="2">CBS 10300</strain>
    </source>
</reference>
<dbReference type="Proteomes" id="UP001489719">
    <property type="component" value="Unassembled WGS sequence"/>
</dbReference>
<gene>
    <name evidence="1" type="ORF">V1517DRAFT_343597</name>
</gene>
<evidence type="ECO:0000313" key="2">
    <source>
        <dbReference type="Proteomes" id="UP001489719"/>
    </source>
</evidence>
<organism evidence="1 2">
    <name type="scientific">Lipomyces orientalis</name>
    <dbReference type="NCBI Taxonomy" id="1233043"/>
    <lineage>
        <taxon>Eukaryota</taxon>
        <taxon>Fungi</taxon>
        <taxon>Dikarya</taxon>
        <taxon>Ascomycota</taxon>
        <taxon>Saccharomycotina</taxon>
        <taxon>Lipomycetes</taxon>
        <taxon>Lipomycetales</taxon>
        <taxon>Lipomycetaceae</taxon>
        <taxon>Lipomyces</taxon>
    </lineage>
</organism>
<evidence type="ECO:0000313" key="1">
    <source>
        <dbReference type="EMBL" id="KAK9325172.1"/>
    </source>
</evidence>
<comment type="caution">
    <text evidence="1">The sequence shown here is derived from an EMBL/GenBank/DDBJ whole genome shotgun (WGS) entry which is preliminary data.</text>
</comment>
<dbReference type="EMBL" id="MU970042">
    <property type="protein sequence ID" value="KAK9325172.1"/>
    <property type="molecule type" value="Genomic_DNA"/>
</dbReference>
<keyword evidence="2" id="KW-1185">Reference proteome</keyword>
<name>A0ACC3TVH7_9ASCO</name>